<dbReference type="CDD" id="cd12173">
    <property type="entry name" value="PGDH_4"/>
    <property type="match status" value="1"/>
</dbReference>
<evidence type="ECO:0000259" key="6">
    <source>
        <dbReference type="Pfam" id="PF02826"/>
    </source>
</evidence>
<evidence type="ECO:0000256" key="4">
    <source>
        <dbReference type="RuleBase" id="RU003719"/>
    </source>
</evidence>
<feature type="domain" description="D-isomer specific 2-hydroxyacid dehydrogenase NAD-binding" evidence="6">
    <location>
        <begin position="120"/>
        <end position="296"/>
    </location>
</feature>
<dbReference type="Pfam" id="PF02826">
    <property type="entry name" value="2-Hacid_dh_C"/>
    <property type="match status" value="1"/>
</dbReference>
<dbReference type="InterPro" id="IPR006139">
    <property type="entry name" value="D-isomer_2_OHA_DH_cat_dom"/>
</dbReference>
<comment type="caution">
    <text evidence="7">The sequence shown here is derived from an EMBL/GenBank/DDBJ whole genome shotgun (WGS) entry which is preliminary data.</text>
</comment>
<evidence type="ECO:0000313" key="7">
    <source>
        <dbReference type="EMBL" id="OZI76539.1"/>
    </source>
</evidence>
<dbReference type="Gene3D" id="3.40.50.720">
    <property type="entry name" value="NAD(P)-binding Rossmann-like Domain"/>
    <property type="match status" value="2"/>
</dbReference>
<accession>A0A261VR62</accession>
<dbReference type="GO" id="GO:0016616">
    <property type="term" value="F:oxidoreductase activity, acting on the CH-OH group of donors, NAD or NADP as acceptor"/>
    <property type="evidence" value="ECO:0007669"/>
    <property type="project" value="InterPro"/>
</dbReference>
<evidence type="ECO:0000313" key="8">
    <source>
        <dbReference type="Proteomes" id="UP000215633"/>
    </source>
</evidence>
<dbReference type="SUPFAM" id="SSF51735">
    <property type="entry name" value="NAD(P)-binding Rossmann-fold domains"/>
    <property type="match status" value="1"/>
</dbReference>
<dbReference type="PANTHER" id="PTHR42938:SF47">
    <property type="entry name" value="HYDROXYPYRUVATE REDUCTASE"/>
    <property type="match status" value="1"/>
</dbReference>
<dbReference type="SUPFAM" id="SSF52283">
    <property type="entry name" value="Formate/glycerate dehydrogenase catalytic domain-like"/>
    <property type="match status" value="1"/>
</dbReference>
<keyword evidence="3" id="KW-0520">NAD</keyword>
<comment type="similarity">
    <text evidence="1 4">Belongs to the D-isomer specific 2-hydroxyacid dehydrogenase family.</text>
</comment>
<name>A0A261VR62_9BORD</name>
<feature type="domain" description="D-isomer specific 2-hydroxyacid dehydrogenase catalytic" evidence="5">
    <location>
        <begin position="37"/>
        <end position="328"/>
    </location>
</feature>
<evidence type="ECO:0000256" key="3">
    <source>
        <dbReference type="ARBA" id="ARBA00023027"/>
    </source>
</evidence>
<dbReference type="GO" id="GO:0051287">
    <property type="term" value="F:NAD binding"/>
    <property type="evidence" value="ECO:0007669"/>
    <property type="project" value="InterPro"/>
</dbReference>
<dbReference type="PROSITE" id="PS00670">
    <property type="entry name" value="D_2_HYDROXYACID_DH_2"/>
    <property type="match status" value="1"/>
</dbReference>
<dbReference type="InterPro" id="IPR006140">
    <property type="entry name" value="D-isomer_DH_NAD-bd"/>
</dbReference>
<evidence type="ECO:0000259" key="5">
    <source>
        <dbReference type="Pfam" id="PF00389"/>
    </source>
</evidence>
<gene>
    <name evidence="7" type="ORF">CAL24_15590</name>
</gene>
<dbReference type="InterPro" id="IPR036291">
    <property type="entry name" value="NAD(P)-bd_dom_sf"/>
</dbReference>
<sequence length="341" mass="36461">MTSTPKKVVRLNLWTDPSFDRILRADPNIALTVLDLAGPEQALWDQLGQADVYHVSAAKDEVPPQWQVTRALLERCPRLLCASTSGAGYDTVDVQACTERGVLVVNQAGGNAASVAEHAFGLMLAVARRIVESDQRLKAGGRFSREDLMGHELNGQTLGLVGIGHIGRRAARLGQAFGMRVLAHDPYLDDAEVRARGAEPVPLDELLASSDVVSLHCPRTAQTEGLFDAAAFRAMKRGALFISTARGGIHDEAALHDALAAGHLGGAGLDVWKVEPPPPSHPLLGLWNVVSTFHTGGVTHEGRRNVATMAAEQIRALCAGDRPGRIVNDAAWPAFTARLRA</sequence>
<dbReference type="InterPro" id="IPR029753">
    <property type="entry name" value="D-isomer_DH_CS"/>
</dbReference>
<dbReference type="EMBL" id="NEVT01000006">
    <property type="protein sequence ID" value="OZI76539.1"/>
    <property type="molecule type" value="Genomic_DNA"/>
</dbReference>
<dbReference type="RefSeq" id="WP_094807149.1">
    <property type="nucleotide sequence ID" value="NZ_NEVT01000006.1"/>
</dbReference>
<proteinExistence type="inferred from homology"/>
<dbReference type="Pfam" id="PF00389">
    <property type="entry name" value="2-Hacid_dh"/>
    <property type="match status" value="1"/>
</dbReference>
<evidence type="ECO:0000256" key="2">
    <source>
        <dbReference type="ARBA" id="ARBA00023002"/>
    </source>
</evidence>
<keyword evidence="8" id="KW-1185">Reference proteome</keyword>
<protein>
    <submittedName>
        <fullName evidence="7">3-phosphoglycerate dehydrogenase</fullName>
    </submittedName>
</protein>
<organism evidence="7 8">
    <name type="scientific">Bordetella genomosp. 2</name>
    <dbReference type="NCBI Taxonomy" id="1983456"/>
    <lineage>
        <taxon>Bacteria</taxon>
        <taxon>Pseudomonadati</taxon>
        <taxon>Pseudomonadota</taxon>
        <taxon>Betaproteobacteria</taxon>
        <taxon>Burkholderiales</taxon>
        <taxon>Alcaligenaceae</taxon>
        <taxon>Bordetella</taxon>
    </lineage>
</organism>
<keyword evidence="2 4" id="KW-0560">Oxidoreductase</keyword>
<dbReference type="FunFam" id="3.40.50.720:FF:000203">
    <property type="entry name" value="D-3-phosphoglycerate dehydrogenase (SerA)"/>
    <property type="match status" value="1"/>
</dbReference>
<dbReference type="PANTHER" id="PTHR42938">
    <property type="entry name" value="FORMATE DEHYDROGENASE 1"/>
    <property type="match status" value="1"/>
</dbReference>
<dbReference type="Proteomes" id="UP000215633">
    <property type="component" value="Unassembled WGS sequence"/>
</dbReference>
<dbReference type="AlphaFoldDB" id="A0A261VR62"/>
<reference evidence="8" key="1">
    <citation type="submission" date="2017-05" db="EMBL/GenBank/DDBJ databases">
        <title>Complete and WGS of Bordetella genogroups.</title>
        <authorList>
            <person name="Spilker T."/>
            <person name="Lipuma J."/>
        </authorList>
    </citation>
    <scope>NUCLEOTIDE SEQUENCE [LARGE SCALE GENOMIC DNA]</scope>
    <source>
        <strain evidence="8">AU8256</strain>
    </source>
</reference>
<evidence type="ECO:0000256" key="1">
    <source>
        <dbReference type="ARBA" id="ARBA00005854"/>
    </source>
</evidence>